<evidence type="ECO:0000313" key="1">
    <source>
        <dbReference type="EMBL" id="HAE51565.1"/>
    </source>
</evidence>
<dbReference type="EMBL" id="DMAI01000494">
    <property type="protein sequence ID" value="HAE51565.1"/>
    <property type="molecule type" value="Genomic_DNA"/>
</dbReference>
<dbReference type="SUPFAM" id="SSF51905">
    <property type="entry name" value="FAD/NAD(P)-binding domain"/>
    <property type="match status" value="1"/>
</dbReference>
<dbReference type="Gene3D" id="3.50.50.60">
    <property type="entry name" value="FAD/NAD(P)-binding domain"/>
    <property type="match status" value="1"/>
</dbReference>
<accession>A0A3B9IUS5</accession>
<protein>
    <recommendedName>
        <fullName evidence="3">FAD-dependent oxidoreductase</fullName>
    </recommendedName>
</protein>
<name>A0A3B9IUS5_9PROT</name>
<comment type="caution">
    <text evidence="1">The sequence shown here is derived from an EMBL/GenBank/DDBJ whole genome shotgun (WGS) entry which is preliminary data.</text>
</comment>
<gene>
    <name evidence="1" type="ORF">DCK97_29550</name>
</gene>
<dbReference type="InterPro" id="IPR050281">
    <property type="entry name" value="Flavin_monoamine_oxidase"/>
</dbReference>
<dbReference type="PRINTS" id="PR00419">
    <property type="entry name" value="ADXRDTASE"/>
</dbReference>
<organism evidence="1 2">
    <name type="scientific">Tistrella mobilis</name>
    <dbReference type="NCBI Taxonomy" id="171437"/>
    <lineage>
        <taxon>Bacteria</taxon>
        <taxon>Pseudomonadati</taxon>
        <taxon>Pseudomonadota</taxon>
        <taxon>Alphaproteobacteria</taxon>
        <taxon>Geminicoccales</taxon>
        <taxon>Geminicoccaceae</taxon>
        <taxon>Tistrella</taxon>
    </lineage>
</organism>
<dbReference type="Pfam" id="PF13450">
    <property type="entry name" value="NAD_binding_8"/>
    <property type="match status" value="1"/>
</dbReference>
<sequence>MTAEHWDVVVIGAGPAGLAAALHLQAHGVEVKVLEARSRVG</sequence>
<evidence type="ECO:0000313" key="2">
    <source>
        <dbReference type="Proteomes" id="UP000257706"/>
    </source>
</evidence>
<proteinExistence type="predicted"/>
<dbReference type="PANTHER" id="PTHR10742">
    <property type="entry name" value="FLAVIN MONOAMINE OXIDASE"/>
    <property type="match status" value="1"/>
</dbReference>
<evidence type="ECO:0008006" key="3">
    <source>
        <dbReference type="Google" id="ProtNLM"/>
    </source>
</evidence>
<dbReference type="AlphaFoldDB" id="A0A3B9IUS5"/>
<dbReference type="PANTHER" id="PTHR10742:SF410">
    <property type="entry name" value="LYSINE-SPECIFIC HISTONE DEMETHYLASE 2"/>
    <property type="match status" value="1"/>
</dbReference>
<dbReference type="Proteomes" id="UP000257706">
    <property type="component" value="Unassembled WGS sequence"/>
</dbReference>
<dbReference type="GO" id="GO:0016491">
    <property type="term" value="F:oxidoreductase activity"/>
    <property type="evidence" value="ECO:0007669"/>
    <property type="project" value="TreeGrafter"/>
</dbReference>
<reference evidence="1 2" key="1">
    <citation type="journal article" date="2018" name="Nat. Biotechnol.">
        <title>A standardized bacterial taxonomy based on genome phylogeny substantially revises the tree of life.</title>
        <authorList>
            <person name="Parks D.H."/>
            <person name="Chuvochina M."/>
            <person name="Waite D.W."/>
            <person name="Rinke C."/>
            <person name="Skarshewski A."/>
            <person name="Chaumeil P.A."/>
            <person name="Hugenholtz P."/>
        </authorList>
    </citation>
    <scope>NUCLEOTIDE SEQUENCE [LARGE SCALE GENOMIC DNA]</scope>
    <source>
        <strain evidence="1">UBA8739</strain>
    </source>
</reference>
<dbReference type="InterPro" id="IPR036188">
    <property type="entry name" value="FAD/NAD-bd_sf"/>
</dbReference>
<feature type="non-terminal residue" evidence="1">
    <location>
        <position position="41"/>
    </location>
</feature>